<gene>
    <name evidence="1" type="ORF">EG339_09420</name>
</gene>
<proteinExistence type="predicted"/>
<dbReference type="AlphaFoldDB" id="A0A3G6TA71"/>
<dbReference type="Proteomes" id="UP000271193">
    <property type="component" value="Chromosome"/>
</dbReference>
<keyword evidence="2" id="KW-1185">Reference proteome</keyword>
<dbReference type="EMBL" id="CP033932">
    <property type="protein sequence ID" value="AZB24797.1"/>
    <property type="molecule type" value="Genomic_DNA"/>
</dbReference>
<accession>A0A3G6TA71</accession>
<name>A0A3G6TA71_9FLAO</name>
<evidence type="ECO:0000313" key="2">
    <source>
        <dbReference type="Proteomes" id="UP000271193"/>
    </source>
</evidence>
<dbReference type="KEGG" id="cben:EG339_09420"/>
<organism evidence="1 2">
    <name type="scientific">Chryseobacterium bernardetii</name>
    <dbReference type="NCBI Taxonomy" id="1241978"/>
    <lineage>
        <taxon>Bacteria</taxon>
        <taxon>Pseudomonadati</taxon>
        <taxon>Bacteroidota</taxon>
        <taxon>Flavobacteriia</taxon>
        <taxon>Flavobacteriales</taxon>
        <taxon>Weeksellaceae</taxon>
        <taxon>Chryseobacterium group</taxon>
        <taxon>Chryseobacterium</taxon>
    </lineage>
</organism>
<dbReference type="RefSeq" id="WP_123869944.1">
    <property type="nucleotide sequence ID" value="NZ_CP033932.1"/>
</dbReference>
<dbReference type="GeneID" id="99065029"/>
<evidence type="ECO:0000313" key="1">
    <source>
        <dbReference type="EMBL" id="AZB24797.1"/>
    </source>
</evidence>
<sequence length="127" mass="15252">MRKDMCNYCNVYSIYFERSIDVSEFNKRILKIIKNLTIVEFEDNMFNYEIKDKTYRGVSIICYTDSIDIITPIFSNSYDNQLEFLLLNYLAFFTNGIIHDHLVNSKYYPYDDRMEIKDDASVKLSNW</sequence>
<protein>
    <submittedName>
        <fullName evidence="1">Uncharacterized protein</fullName>
    </submittedName>
</protein>
<reference evidence="2" key="1">
    <citation type="submission" date="2018-11" db="EMBL/GenBank/DDBJ databases">
        <title>Proposal to divide the Flavobacteriaceae and reorganize its genera based on Amino Acid Identity values calculated from whole genome sequences.</title>
        <authorList>
            <person name="Nicholson A.C."/>
            <person name="Gulvik C.A."/>
            <person name="Whitney A.M."/>
            <person name="Humrighouse B.W."/>
            <person name="Bell M."/>
            <person name="Holmes B."/>
            <person name="Steigerwalt A.G."/>
            <person name="Villarma A."/>
            <person name="Sheth M."/>
            <person name="Batra D."/>
            <person name="Pryor J."/>
            <person name="Bernardet J.-F."/>
            <person name="Hugo C."/>
            <person name="Kampfer P."/>
            <person name="Newman J."/>
            <person name="McQuiston J.R."/>
        </authorList>
    </citation>
    <scope>NUCLEOTIDE SEQUENCE [LARGE SCALE GENOMIC DNA]</scope>
    <source>
        <strain evidence="2">G0229</strain>
    </source>
</reference>